<organism evidence="1 2">
    <name type="scientific">Dioscorea alata</name>
    <name type="common">Purple yam</name>
    <dbReference type="NCBI Taxonomy" id="55571"/>
    <lineage>
        <taxon>Eukaryota</taxon>
        <taxon>Viridiplantae</taxon>
        <taxon>Streptophyta</taxon>
        <taxon>Embryophyta</taxon>
        <taxon>Tracheophyta</taxon>
        <taxon>Spermatophyta</taxon>
        <taxon>Magnoliopsida</taxon>
        <taxon>Liliopsida</taxon>
        <taxon>Dioscoreales</taxon>
        <taxon>Dioscoreaceae</taxon>
        <taxon>Dioscorea</taxon>
    </lineage>
</organism>
<evidence type="ECO:0000313" key="2">
    <source>
        <dbReference type="Proteomes" id="UP000827976"/>
    </source>
</evidence>
<accession>A0ACB7W4S6</accession>
<reference evidence="2" key="1">
    <citation type="journal article" date="2022" name="Nat. Commun.">
        <title>Chromosome evolution and the genetic basis of agronomically important traits in greater yam.</title>
        <authorList>
            <person name="Bredeson J.V."/>
            <person name="Lyons J.B."/>
            <person name="Oniyinde I.O."/>
            <person name="Okereke N.R."/>
            <person name="Kolade O."/>
            <person name="Nnabue I."/>
            <person name="Nwadili C.O."/>
            <person name="Hribova E."/>
            <person name="Parker M."/>
            <person name="Nwogha J."/>
            <person name="Shu S."/>
            <person name="Carlson J."/>
            <person name="Kariba R."/>
            <person name="Muthemba S."/>
            <person name="Knop K."/>
            <person name="Barton G.J."/>
            <person name="Sherwood A.V."/>
            <person name="Lopez-Montes A."/>
            <person name="Asiedu R."/>
            <person name="Jamnadass R."/>
            <person name="Muchugi A."/>
            <person name="Goodstein D."/>
            <person name="Egesi C.N."/>
            <person name="Featherston J."/>
            <person name="Asfaw A."/>
            <person name="Simpson G.G."/>
            <person name="Dolezel J."/>
            <person name="Hendre P.S."/>
            <person name="Van Deynze A."/>
            <person name="Kumar P.L."/>
            <person name="Obidiegwu J.E."/>
            <person name="Bhattacharjee R."/>
            <person name="Rokhsar D.S."/>
        </authorList>
    </citation>
    <scope>NUCLEOTIDE SEQUENCE [LARGE SCALE GENOMIC DNA]</scope>
    <source>
        <strain evidence="2">cv. TDa95/00328</strain>
    </source>
</reference>
<keyword evidence="2" id="KW-1185">Reference proteome</keyword>
<comment type="caution">
    <text evidence="1">The sequence shown here is derived from an EMBL/GenBank/DDBJ whole genome shotgun (WGS) entry which is preliminary data.</text>
</comment>
<sequence>MKMMGFLQFLLGLSLMITIMVSTPVVEAWGKEGHFMVCKIAEQYLTENTSRVVKELLPESAGGELAEVCSWADEVRFRMRWTSPLHYVNTPGVCTFKYSRDCFNSKGVKDMCVVGAINNYTAQLQSYGDSSTAYDLTQSLMFLAHFVGDVHQPLHAGFKDDEGGNTIIVHWYRRKTNLHHVWDVNMIETAMSDYYNKDLNVMIDSILKKIDNEWSDEVNKWETCRRKTSTCATNYATESTSIACEYAYKDVEQDSVLTDEYFDSRLPVLEKRIAQGGVRLAAILNGLFDSSFSENRMKLQMKPRITDKFQKF</sequence>
<proteinExistence type="predicted"/>
<dbReference type="EC" id="3.1.30.1" evidence="1"/>
<protein>
    <submittedName>
        <fullName evidence="1">S1/P1 nuclease protein</fullName>
        <ecNumber evidence="1">3.1.30.1</ecNumber>
    </submittedName>
</protein>
<gene>
    <name evidence="1" type="ORF">IHE45_05G133900</name>
</gene>
<evidence type="ECO:0000313" key="1">
    <source>
        <dbReference type="EMBL" id="KAH7682623.1"/>
    </source>
</evidence>
<name>A0ACB7W4S6_DIOAL</name>
<dbReference type="EMBL" id="CM037015">
    <property type="protein sequence ID" value="KAH7682623.1"/>
    <property type="molecule type" value="Genomic_DNA"/>
</dbReference>
<keyword evidence="1" id="KW-0378">Hydrolase</keyword>
<dbReference type="Proteomes" id="UP000827976">
    <property type="component" value="Chromosome 5"/>
</dbReference>